<dbReference type="PROSITE" id="PS51257">
    <property type="entry name" value="PROKAR_LIPOPROTEIN"/>
    <property type="match status" value="1"/>
</dbReference>
<dbReference type="Gene3D" id="1.20.1260.10">
    <property type="match status" value="1"/>
</dbReference>
<dbReference type="InterPro" id="IPR025419">
    <property type="entry name" value="DUF4142"/>
</dbReference>
<organism evidence="3 4">
    <name type="scientific">Gluconacetobacter sacchari</name>
    <dbReference type="NCBI Taxonomy" id="92759"/>
    <lineage>
        <taxon>Bacteria</taxon>
        <taxon>Pseudomonadati</taxon>
        <taxon>Pseudomonadota</taxon>
        <taxon>Alphaproteobacteria</taxon>
        <taxon>Acetobacterales</taxon>
        <taxon>Acetobacteraceae</taxon>
        <taxon>Gluconacetobacter</taxon>
    </lineage>
</organism>
<dbReference type="Pfam" id="PF13628">
    <property type="entry name" value="DUF4142"/>
    <property type="match status" value="1"/>
</dbReference>
<feature type="signal peptide" evidence="1">
    <location>
        <begin position="1"/>
        <end position="23"/>
    </location>
</feature>
<accession>A0A7W4IBN0</accession>
<sequence>MSLLSRYKSLALPPLMATLLAFGACSAGQPPAPPLPDRAPAPVFTAADAGFAQKLNDMNIRQITLARLAQTHAARSDIATQAATIVKDLTGNQARLAALMTAHAITLPTEPSSADRKTIDRMRKLHGPAFDRGYMRVLSRDRAGMTPVIQDALARSRNPDLTKLAIDTKTMLAAYQAQL</sequence>
<feature type="chain" id="PRO_5031294453" evidence="1">
    <location>
        <begin position="24"/>
        <end position="179"/>
    </location>
</feature>
<dbReference type="Proteomes" id="UP000589085">
    <property type="component" value="Unassembled WGS sequence"/>
</dbReference>
<reference evidence="3 4" key="1">
    <citation type="submission" date="2020-04" db="EMBL/GenBank/DDBJ databases">
        <title>Description of novel Gluconacetobacter.</title>
        <authorList>
            <person name="Sombolestani A."/>
        </authorList>
    </citation>
    <scope>NUCLEOTIDE SEQUENCE [LARGE SCALE GENOMIC DNA]</scope>
    <source>
        <strain evidence="3 4">LMG 19747</strain>
    </source>
</reference>
<evidence type="ECO:0000256" key="1">
    <source>
        <dbReference type="SAM" id="SignalP"/>
    </source>
</evidence>
<evidence type="ECO:0000259" key="2">
    <source>
        <dbReference type="Pfam" id="PF13628"/>
    </source>
</evidence>
<proteinExistence type="predicted"/>
<dbReference type="PANTHER" id="PTHR38593:SF1">
    <property type="entry name" value="BLR2558 PROTEIN"/>
    <property type="match status" value="1"/>
</dbReference>
<gene>
    <name evidence="3" type="ORF">HLH48_06755</name>
</gene>
<keyword evidence="1" id="KW-0732">Signal</keyword>
<name>A0A7W4IBN0_9PROT</name>
<comment type="caution">
    <text evidence="3">The sequence shown here is derived from an EMBL/GenBank/DDBJ whole genome shotgun (WGS) entry which is preliminary data.</text>
</comment>
<dbReference type="AlphaFoldDB" id="A0A7W4IBN0"/>
<dbReference type="PANTHER" id="PTHR38593">
    <property type="entry name" value="BLR2558 PROTEIN"/>
    <property type="match status" value="1"/>
</dbReference>
<evidence type="ECO:0000313" key="4">
    <source>
        <dbReference type="Proteomes" id="UP000589085"/>
    </source>
</evidence>
<dbReference type="RefSeq" id="WP_182996733.1">
    <property type="nucleotide sequence ID" value="NZ_JABEQJ010000006.1"/>
</dbReference>
<dbReference type="EMBL" id="JABEQJ010000006">
    <property type="protein sequence ID" value="MBB2159875.1"/>
    <property type="molecule type" value="Genomic_DNA"/>
</dbReference>
<feature type="domain" description="DUF4142" evidence="2">
    <location>
        <begin position="47"/>
        <end position="177"/>
    </location>
</feature>
<dbReference type="InterPro" id="IPR012347">
    <property type="entry name" value="Ferritin-like"/>
</dbReference>
<evidence type="ECO:0000313" key="3">
    <source>
        <dbReference type="EMBL" id="MBB2159875.1"/>
    </source>
</evidence>
<protein>
    <submittedName>
        <fullName evidence="3">DUF4142 domain-containing protein</fullName>
    </submittedName>
</protein>